<dbReference type="PANTHER" id="PTHR42939:SF1">
    <property type="entry name" value="ABC TRANSPORTER ATP-BINDING PROTEIN ALBC-RELATED"/>
    <property type="match status" value="1"/>
</dbReference>
<dbReference type="Proteomes" id="UP000184423">
    <property type="component" value="Unassembled WGS sequence"/>
</dbReference>
<evidence type="ECO:0000313" key="6">
    <source>
        <dbReference type="Proteomes" id="UP000184423"/>
    </source>
</evidence>
<dbReference type="InterPro" id="IPR003439">
    <property type="entry name" value="ABC_transporter-like_ATP-bd"/>
</dbReference>
<proteinExistence type="predicted"/>
<dbReference type="InterPro" id="IPR027417">
    <property type="entry name" value="P-loop_NTPase"/>
</dbReference>
<dbReference type="GO" id="GO:0016887">
    <property type="term" value="F:ATP hydrolysis activity"/>
    <property type="evidence" value="ECO:0007669"/>
    <property type="project" value="InterPro"/>
</dbReference>
<accession>A0A1M5B8F1</accession>
<dbReference type="AlphaFoldDB" id="A0A1M5B8F1"/>
<sequence>MITIQNVSKTYGKNKVKALDNINLEVRDGEIFGFLGPNGAGKTTTIKLITGILNMDEGSILVNGIDVNKNPIEAKKQIGYVPDNPEIFNRLTGLEYLNFIGDVFEMDSKERAEKIMELAEEFEIKSALKESISSYSHGMKQKLVLIGALMHNPPVWILDEPMVGLDPKSAFTLKKMMRQHADSGKTVFFSTHVMEVAEKVCDRIGIIKGGRIIFVGTVEELKERKNDESLENIFLELIENE</sequence>
<dbReference type="InterPro" id="IPR051782">
    <property type="entry name" value="ABC_Transporter_VariousFunc"/>
</dbReference>
<dbReference type="InterPro" id="IPR003593">
    <property type="entry name" value="AAA+_ATPase"/>
</dbReference>
<dbReference type="PROSITE" id="PS00211">
    <property type="entry name" value="ABC_TRANSPORTER_1"/>
    <property type="match status" value="1"/>
</dbReference>
<keyword evidence="6" id="KW-1185">Reference proteome</keyword>
<protein>
    <submittedName>
        <fullName evidence="5">ABC-2 type transport system ATP-binding protein</fullName>
    </submittedName>
</protein>
<evidence type="ECO:0000256" key="3">
    <source>
        <dbReference type="ARBA" id="ARBA00022840"/>
    </source>
</evidence>
<keyword evidence="2" id="KW-0547">Nucleotide-binding</keyword>
<evidence type="ECO:0000256" key="1">
    <source>
        <dbReference type="ARBA" id="ARBA00022448"/>
    </source>
</evidence>
<evidence type="ECO:0000256" key="2">
    <source>
        <dbReference type="ARBA" id="ARBA00022741"/>
    </source>
</evidence>
<dbReference type="Gene3D" id="3.40.50.300">
    <property type="entry name" value="P-loop containing nucleotide triphosphate hydrolases"/>
    <property type="match status" value="1"/>
</dbReference>
<keyword evidence="1" id="KW-0813">Transport</keyword>
<feature type="domain" description="ABC transporter" evidence="4">
    <location>
        <begin position="2"/>
        <end position="234"/>
    </location>
</feature>
<reference evidence="6" key="1">
    <citation type="submission" date="2016-11" db="EMBL/GenBank/DDBJ databases">
        <authorList>
            <person name="Varghese N."/>
            <person name="Submissions S."/>
        </authorList>
    </citation>
    <scope>NUCLEOTIDE SEQUENCE [LARGE SCALE GENOMIC DNA]</scope>
    <source>
        <strain evidence="6">DSM 10124</strain>
    </source>
</reference>
<dbReference type="Pfam" id="PF00005">
    <property type="entry name" value="ABC_tran"/>
    <property type="match status" value="1"/>
</dbReference>
<evidence type="ECO:0000313" key="5">
    <source>
        <dbReference type="EMBL" id="SHF38700.1"/>
    </source>
</evidence>
<organism evidence="5 6">
    <name type="scientific">Caloramator proteoclasticus DSM 10124</name>
    <dbReference type="NCBI Taxonomy" id="1121262"/>
    <lineage>
        <taxon>Bacteria</taxon>
        <taxon>Bacillati</taxon>
        <taxon>Bacillota</taxon>
        <taxon>Clostridia</taxon>
        <taxon>Eubacteriales</taxon>
        <taxon>Clostridiaceae</taxon>
        <taxon>Caloramator</taxon>
    </lineage>
</organism>
<dbReference type="InterPro" id="IPR017871">
    <property type="entry name" value="ABC_transporter-like_CS"/>
</dbReference>
<dbReference type="PROSITE" id="PS50893">
    <property type="entry name" value="ABC_TRANSPORTER_2"/>
    <property type="match status" value="1"/>
</dbReference>
<dbReference type="EMBL" id="FQVG01000065">
    <property type="protein sequence ID" value="SHF38700.1"/>
    <property type="molecule type" value="Genomic_DNA"/>
</dbReference>
<dbReference type="CDD" id="cd03230">
    <property type="entry name" value="ABC_DR_subfamily_A"/>
    <property type="match status" value="1"/>
</dbReference>
<dbReference type="GO" id="GO:0005524">
    <property type="term" value="F:ATP binding"/>
    <property type="evidence" value="ECO:0007669"/>
    <property type="project" value="UniProtKB-KW"/>
</dbReference>
<dbReference type="RefSeq" id="WP_073249956.1">
    <property type="nucleotide sequence ID" value="NZ_FQVG01000065.1"/>
</dbReference>
<evidence type="ECO:0000259" key="4">
    <source>
        <dbReference type="PROSITE" id="PS50893"/>
    </source>
</evidence>
<keyword evidence="3 5" id="KW-0067">ATP-binding</keyword>
<gene>
    <name evidence="5" type="ORF">SAMN02746091_02405</name>
</gene>
<dbReference type="PANTHER" id="PTHR42939">
    <property type="entry name" value="ABC TRANSPORTER ATP-BINDING PROTEIN ALBC-RELATED"/>
    <property type="match status" value="1"/>
</dbReference>
<name>A0A1M5B8F1_9CLOT</name>
<dbReference type="SMART" id="SM00382">
    <property type="entry name" value="AAA"/>
    <property type="match status" value="1"/>
</dbReference>
<dbReference type="SUPFAM" id="SSF52540">
    <property type="entry name" value="P-loop containing nucleoside triphosphate hydrolases"/>
    <property type="match status" value="1"/>
</dbReference>